<protein>
    <submittedName>
        <fullName evidence="3">Uncharacterized protein</fullName>
    </submittedName>
</protein>
<keyword evidence="2" id="KW-0812">Transmembrane</keyword>
<comment type="caution">
    <text evidence="3">The sequence shown here is derived from an EMBL/GenBank/DDBJ whole genome shotgun (WGS) entry which is preliminary data.</text>
</comment>
<sequence length="428" mass="44564">MIEITFLGQLVATIAGALAFVSLLLVLAASAYVLGAAAKGLEGLATPRGVLPEVVAGRARILRSIALILGVLTFAFVIATSTIGGTLATLTFAAALGMLARSVTLALTMLAMRTAARLEGGRVVQTKALSAARAVETAALEAKAKKRLAGEDLRGELRAADAALTRLREALGTLVDTRAALGQKLQKGSGQGEARLVPEVARMRDELTLRIELGERVLTAAEAAAFRLACALPIKKLVRRRPAEIAGLDPAAPGDPAARLVAATAAIDGYLAAIAEARAELEEVTTRRPTLPPPAPDAADEDDDDGRAKDPLAHARADLDVIEAAYRSLRERAELTRLGLQAQKGLAEVASAAGVVSKQAQVFGLDEREFGLLLDDVARAERVSSIEPPGRDEDLRVLVDALSRGTSALDQDDRASLGGVVAALRSIG</sequence>
<evidence type="ECO:0000256" key="1">
    <source>
        <dbReference type="SAM" id="MobiDB-lite"/>
    </source>
</evidence>
<evidence type="ECO:0000256" key="2">
    <source>
        <dbReference type="SAM" id="Phobius"/>
    </source>
</evidence>
<dbReference type="RefSeq" id="WP_136969956.1">
    <property type="nucleotide sequence ID" value="NZ_JARZHI010000018.1"/>
</dbReference>
<dbReference type="Proteomes" id="UP001160301">
    <property type="component" value="Unassembled WGS sequence"/>
</dbReference>
<feature type="transmembrane region" description="Helical" evidence="2">
    <location>
        <begin position="6"/>
        <end position="34"/>
    </location>
</feature>
<accession>A0ABT6NUI3</accession>
<dbReference type="EMBL" id="JARZHI010000018">
    <property type="protein sequence ID" value="MDI1431988.1"/>
    <property type="molecule type" value="Genomic_DNA"/>
</dbReference>
<reference evidence="3 4" key="1">
    <citation type="submission" date="2023-04" db="EMBL/GenBank/DDBJ databases">
        <title>The genome sequence of Polyangium sorediatum DSM14670.</title>
        <authorList>
            <person name="Zhang X."/>
        </authorList>
    </citation>
    <scope>NUCLEOTIDE SEQUENCE [LARGE SCALE GENOMIC DNA]</scope>
    <source>
        <strain evidence="3 4">DSM 14670</strain>
    </source>
</reference>
<feature type="transmembrane region" description="Helical" evidence="2">
    <location>
        <begin position="65"/>
        <end position="84"/>
    </location>
</feature>
<feature type="region of interest" description="Disordered" evidence="1">
    <location>
        <begin position="283"/>
        <end position="312"/>
    </location>
</feature>
<keyword evidence="2" id="KW-1133">Transmembrane helix</keyword>
<keyword evidence="4" id="KW-1185">Reference proteome</keyword>
<organism evidence="3 4">
    <name type="scientific">Polyangium sorediatum</name>
    <dbReference type="NCBI Taxonomy" id="889274"/>
    <lineage>
        <taxon>Bacteria</taxon>
        <taxon>Pseudomonadati</taxon>
        <taxon>Myxococcota</taxon>
        <taxon>Polyangia</taxon>
        <taxon>Polyangiales</taxon>
        <taxon>Polyangiaceae</taxon>
        <taxon>Polyangium</taxon>
    </lineage>
</organism>
<proteinExistence type="predicted"/>
<name>A0ABT6NUI3_9BACT</name>
<keyword evidence="2" id="KW-0472">Membrane</keyword>
<evidence type="ECO:0000313" key="3">
    <source>
        <dbReference type="EMBL" id="MDI1431988.1"/>
    </source>
</evidence>
<evidence type="ECO:0000313" key="4">
    <source>
        <dbReference type="Proteomes" id="UP001160301"/>
    </source>
</evidence>
<gene>
    <name evidence="3" type="ORF">QHF89_20995</name>
</gene>